<proteinExistence type="predicted"/>
<dbReference type="Gramene" id="PRQ47997">
    <property type="protein sequence ID" value="PRQ47997"/>
    <property type="gene ID" value="RchiOBHm_Chr2g0105791"/>
</dbReference>
<sequence length="53" mass="5893">MQCILTKPCEKCDGLRAKGGSDFLGFDPQNLRRVSYTGQTVSDRNDDPIRVCS</sequence>
<evidence type="ECO:0000313" key="2">
    <source>
        <dbReference type="Proteomes" id="UP000238479"/>
    </source>
</evidence>
<dbReference type="AlphaFoldDB" id="A0A2P6RNJ4"/>
<organism evidence="1 2">
    <name type="scientific">Rosa chinensis</name>
    <name type="common">China rose</name>
    <dbReference type="NCBI Taxonomy" id="74649"/>
    <lineage>
        <taxon>Eukaryota</taxon>
        <taxon>Viridiplantae</taxon>
        <taxon>Streptophyta</taxon>
        <taxon>Embryophyta</taxon>
        <taxon>Tracheophyta</taxon>
        <taxon>Spermatophyta</taxon>
        <taxon>Magnoliopsida</taxon>
        <taxon>eudicotyledons</taxon>
        <taxon>Gunneridae</taxon>
        <taxon>Pentapetalae</taxon>
        <taxon>rosids</taxon>
        <taxon>fabids</taxon>
        <taxon>Rosales</taxon>
        <taxon>Rosaceae</taxon>
        <taxon>Rosoideae</taxon>
        <taxon>Rosoideae incertae sedis</taxon>
        <taxon>Rosa</taxon>
    </lineage>
</organism>
<reference evidence="1 2" key="1">
    <citation type="journal article" date="2018" name="Nat. Genet.">
        <title>The Rosa genome provides new insights in the design of modern roses.</title>
        <authorList>
            <person name="Bendahmane M."/>
        </authorList>
    </citation>
    <scope>NUCLEOTIDE SEQUENCE [LARGE SCALE GENOMIC DNA]</scope>
    <source>
        <strain evidence="2">cv. Old Blush</strain>
    </source>
</reference>
<protein>
    <submittedName>
        <fullName evidence="1">Uncharacterized protein</fullName>
    </submittedName>
</protein>
<name>A0A2P6RNJ4_ROSCH</name>
<dbReference type="Proteomes" id="UP000238479">
    <property type="component" value="Chromosome 2"/>
</dbReference>
<evidence type="ECO:0000313" key="1">
    <source>
        <dbReference type="EMBL" id="PRQ47997.1"/>
    </source>
</evidence>
<comment type="caution">
    <text evidence="1">The sequence shown here is derived from an EMBL/GenBank/DDBJ whole genome shotgun (WGS) entry which is preliminary data.</text>
</comment>
<accession>A0A2P6RNJ4</accession>
<dbReference type="EMBL" id="PDCK01000040">
    <property type="protein sequence ID" value="PRQ47997.1"/>
    <property type="molecule type" value="Genomic_DNA"/>
</dbReference>
<gene>
    <name evidence="1" type="ORF">RchiOBHm_Chr2g0105791</name>
</gene>
<keyword evidence="2" id="KW-1185">Reference proteome</keyword>